<dbReference type="EMBL" id="JAKNSF020000020">
    <property type="protein sequence ID" value="KAK7732337.1"/>
    <property type="molecule type" value="Genomic_DNA"/>
</dbReference>
<protein>
    <recommendedName>
        <fullName evidence="4">Kinetochore protein fta7</fullName>
    </recommendedName>
</protein>
<evidence type="ECO:0000313" key="3">
    <source>
        <dbReference type="Proteomes" id="UP001430848"/>
    </source>
</evidence>
<feature type="compositionally biased region" description="Polar residues" evidence="1">
    <location>
        <begin position="228"/>
        <end position="240"/>
    </location>
</feature>
<accession>A0ABR1PC23</accession>
<name>A0ABR1PC23_DIAER</name>
<gene>
    <name evidence="2" type="ORF">SLS63_005015</name>
</gene>
<evidence type="ECO:0000256" key="1">
    <source>
        <dbReference type="SAM" id="MobiDB-lite"/>
    </source>
</evidence>
<sequence>MPPKVSDQKRKRGRPPGASKSKGDASSHEAPIHDAEPDPEERARPRKRGRKNEAEGAGTEPGPSRNDNGLVQPPKPGRPPKKSQHTAKADSQRETEEQDRRSNAKEKVRSDIRTEPLKGKRKAVPQIEPREEEQQPESSEPRRSTRVPGESEAPGAEQQALPQEKTTERAPKRAGGTSSGPSKDKRKASTGKEKGTASQISPKEDEPSASAPRRSGRDRRIREPDSVPSGSPQNDQQDAQPTAARHSEKSRTRANEVSREAASPKVQQNHPAAEIGKKRRGRPSLSKKDSESARALQPQQGNRAKAPRESSEADKTADESRSTEESRPKRRGRPRQSDSASQEPEPAQPPWSRGRPRRRSPEAAEEQEQEQISTKRNRKWHQPPQLEPVVEEEENEDEDASSDEDEPEFPFRYLKESTKNIPRSVISEKWGALDGPSINAVGTFLADAQRPVLLRLQNTSRRREHASAALSGISRRLHTKLVRGLPFPAPTAGPTRRAAPGSHEGDFDFERAVNAVQGLENTLNPLLHSVSLLEREIKKEEDALARDYDILHKLEANARSEAKGWREKAKREHVLASGIRRKGEGVDYLEEDDRLELIARPEAAVTGGLFKDLDDEELVALSKQIGSHMESMQGNLHQIGAVVPAISRSKAALQQVMQKHLDEEQYDKVLLG</sequence>
<comment type="caution">
    <text evidence="2">The sequence shown here is derived from an EMBL/GenBank/DDBJ whole genome shotgun (WGS) entry which is preliminary data.</text>
</comment>
<dbReference type="Pfam" id="PF13094">
    <property type="entry name" value="CENP-Q"/>
    <property type="match status" value="1"/>
</dbReference>
<feature type="compositionally biased region" description="Basic and acidic residues" evidence="1">
    <location>
        <begin position="21"/>
        <end position="43"/>
    </location>
</feature>
<feature type="compositionally biased region" description="Basic and acidic residues" evidence="1">
    <location>
        <begin position="306"/>
        <end position="327"/>
    </location>
</feature>
<dbReference type="SMART" id="SM00384">
    <property type="entry name" value="AT_hook"/>
    <property type="match status" value="5"/>
</dbReference>
<proteinExistence type="predicted"/>
<dbReference type="Proteomes" id="UP001430848">
    <property type="component" value="Unassembled WGS sequence"/>
</dbReference>
<evidence type="ECO:0008006" key="4">
    <source>
        <dbReference type="Google" id="ProtNLM"/>
    </source>
</evidence>
<feature type="compositionally biased region" description="Basic and acidic residues" evidence="1">
    <location>
        <begin position="245"/>
        <end position="259"/>
    </location>
</feature>
<dbReference type="InterPro" id="IPR025212">
    <property type="entry name" value="CAD_CENP-Q"/>
</dbReference>
<feature type="compositionally biased region" description="Basic and acidic residues" evidence="1">
    <location>
        <begin position="87"/>
        <end position="118"/>
    </location>
</feature>
<feature type="compositionally biased region" description="Acidic residues" evidence="1">
    <location>
        <begin position="389"/>
        <end position="408"/>
    </location>
</feature>
<evidence type="ECO:0000313" key="2">
    <source>
        <dbReference type="EMBL" id="KAK7732337.1"/>
    </source>
</evidence>
<feature type="region of interest" description="Disordered" evidence="1">
    <location>
        <begin position="1"/>
        <end position="408"/>
    </location>
</feature>
<reference evidence="2 3" key="1">
    <citation type="submission" date="2024-02" db="EMBL/GenBank/DDBJ databases">
        <title>De novo assembly and annotation of 12 fungi associated with fruit tree decline syndrome in Ontario, Canada.</title>
        <authorList>
            <person name="Sulman M."/>
            <person name="Ellouze W."/>
            <person name="Ilyukhin E."/>
        </authorList>
    </citation>
    <scope>NUCLEOTIDE SEQUENCE [LARGE SCALE GENOMIC DNA]</scope>
    <source>
        <strain evidence="2 3">M169</strain>
    </source>
</reference>
<keyword evidence="3" id="KW-1185">Reference proteome</keyword>
<organism evidence="2 3">
    <name type="scientific">Diaporthe eres</name>
    <name type="common">Phomopsis oblonga</name>
    <dbReference type="NCBI Taxonomy" id="83184"/>
    <lineage>
        <taxon>Eukaryota</taxon>
        <taxon>Fungi</taxon>
        <taxon>Dikarya</taxon>
        <taxon>Ascomycota</taxon>
        <taxon>Pezizomycotina</taxon>
        <taxon>Sordariomycetes</taxon>
        <taxon>Sordariomycetidae</taxon>
        <taxon>Diaporthales</taxon>
        <taxon>Diaporthaceae</taxon>
        <taxon>Diaporthe</taxon>
        <taxon>Diaporthe eres species complex</taxon>
    </lineage>
</organism>
<feature type="compositionally biased region" description="Basic and acidic residues" evidence="1">
    <location>
        <begin position="128"/>
        <end position="143"/>
    </location>
</feature>
<dbReference type="InterPro" id="IPR017956">
    <property type="entry name" value="AT_hook_DNA-bd_motif"/>
</dbReference>